<evidence type="ECO:0000256" key="6">
    <source>
        <dbReference type="ARBA" id="ARBA00022741"/>
    </source>
</evidence>
<evidence type="ECO:0000256" key="9">
    <source>
        <dbReference type="PROSITE-ProRule" id="PRU10141"/>
    </source>
</evidence>
<accession>A0A5N5NDE7</accession>
<dbReference type="Pfam" id="PF07714">
    <property type="entry name" value="PK_Tyr_Ser-Thr"/>
    <property type="match status" value="1"/>
</dbReference>
<dbReference type="GO" id="GO:0005524">
    <property type="term" value="F:ATP binding"/>
    <property type="evidence" value="ECO:0007669"/>
    <property type="project" value="UniProtKB-UniRule"/>
</dbReference>
<dbReference type="PROSITE" id="PS50011">
    <property type="entry name" value="PROTEIN_KINASE_DOM"/>
    <property type="match status" value="1"/>
</dbReference>
<keyword evidence="7" id="KW-0418">Kinase</keyword>
<feature type="binding site" evidence="9">
    <location>
        <position position="482"/>
    </location>
    <ligand>
        <name>ATP</name>
        <dbReference type="ChEBI" id="CHEBI:30616"/>
    </ligand>
</feature>
<comment type="caution">
    <text evidence="13">The sequence shown here is derived from an EMBL/GenBank/DDBJ whole genome shotgun (WGS) entry which is preliminary data.</text>
</comment>
<evidence type="ECO:0000256" key="3">
    <source>
        <dbReference type="ARBA" id="ARBA00022475"/>
    </source>
</evidence>
<keyword evidence="11" id="KW-1133">Transmembrane helix</keyword>
<keyword evidence="14" id="KW-1185">Reference proteome</keyword>
<dbReference type="Proteomes" id="UP000326939">
    <property type="component" value="Chromosome 3"/>
</dbReference>
<proteinExistence type="predicted"/>
<evidence type="ECO:0000256" key="7">
    <source>
        <dbReference type="ARBA" id="ARBA00022777"/>
    </source>
</evidence>
<gene>
    <name evidence="13" type="ORF">DKX38_005286</name>
</gene>
<organism evidence="13 14">
    <name type="scientific">Salix brachista</name>
    <dbReference type="NCBI Taxonomy" id="2182728"/>
    <lineage>
        <taxon>Eukaryota</taxon>
        <taxon>Viridiplantae</taxon>
        <taxon>Streptophyta</taxon>
        <taxon>Embryophyta</taxon>
        <taxon>Tracheophyta</taxon>
        <taxon>Spermatophyta</taxon>
        <taxon>Magnoliopsida</taxon>
        <taxon>eudicotyledons</taxon>
        <taxon>Gunneridae</taxon>
        <taxon>Pentapetalae</taxon>
        <taxon>rosids</taxon>
        <taxon>fabids</taxon>
        <taxon>Malpighiales</taxon>
        <taxon>Salicaceae</taxon>
        <taxon>Saliceae</taxon>
        <taxon>Salix</taxon>
    </lineage>
</organism>
<evidence type="ECO:0000256" key="8">
    <source>
        <dbReference type="ARBA" id="ARBA00022840"/>
    </source>
</evidence>
<dbReference type="PROSITE" id="PS00108">
    <property type="entry name" value="PROTEIN_KINASE_ST"/>
    <property type="match status" value="1"/>
</dbReference>
<evidence type="ECO:0000313" key="13">
    <source>
        <dbReference type="EMBL" id="KAB5565232.1"/>
    </source>
</evidence>
<dbReference type="InterPro" id="IPR017441">
    <property type="entry name" value="Protein_kinase_ATP_BS"/>
</dbReference>
<dbReference type="InterPro" id="IPR050823">
    <property type="entry name" value="Plant_Ser_Thr_Prot_Kinase"/>
</dbReference>
<keyword evidence="3" id="KW-1003">Cell membrane</keyword>
<evidence type="ECO:0000259" key="12">
    <source>
        <dbReference type="PROSITE" id="PS50011"/>
    </source>
</evidence>
<dbReference type="GO" id="GO:0004674">
    <property type="term" value="F:protein serine/threonine kinase activity"/>
    <property type="evidence" value="ECO:0007669"/>
    <property type="project" value="UniProtKB-KW"/>
</dbReference>
<keyword evidence="11" id="KW-0812">Transmembrane</keyword>
<keyword evidence="5" id="KW-0808">Transferase</keyword>
<dbReference type="PANTHER" id="PTHR45621">
    <property type="entry name" value="OS01G0588500 PROTEIN-RELATED"/>
    <property type="match status" value="1"/>
</dbReference>
<dbReference type="Gene3D" id="1.10.510.10">
    <property type="entry name" value="Transferase(Phosphotransferase) domain 1"/>
    <property type="match status" value="1"/>
</dbReference>
<name>A0A5N5NDE7_9ROSI</name>
<dbReference type="InterPro" id="IPR011009">
    <property type="entry name" value="Kinase-like_dom_sf"/>
</dbReference>
<feature type="transmembrane region" description="Helical" evidence="11">
    <location>
        <begin position="172"/>
        <end position="191"/>
    </location>
</feature>
<dbReference type="AlphaFoldDB" id="A0A5N5NDE7"/>
<keyword evidence="6 9" id="KW-0547">Nucleotide-binding</keyword>
<keyword evidence="11" id="KW-0472">Membrane</keyword>
<protein>
    <recommendedName>
        <fullName evidence="2">non-specific serine/threonine protein kinase</fullName>
        <ecNumber evidence="2">2.7.11.1</ecNumber>
    </recommendedName>
</protein>
<dbReference type="EC" id="2.7.11.1" evidence="2"/>
<dbReference type="InterPro" id="IPR000719">
    <property type="entry name" value="Prot_kinase_dom"/>
</dbReference>
<dbReference type="PROSITE" id="PS00107">
    <property type="entry name" value="PROTEIN_KINASE_ATP"/>
    <property type="match status" value="1"/>
</dbReference>
<feature type="region of interest" description="Disordered" evidence="10">
    <location>
        <begin position="394"/>
        <end position="423"/>
    </location>
</feature>
<feature type="domain" description="Protein kinase" evidence="12">
    <location>
        <begin position="447"/>
        <end position="720"/>
    </location>
</feature>
<dbReference type="SUPFAM" id="SSF56112">
    <property type="entry name" value="Protein kinase-like (PK-like)"/>
    <property type="match status" value="1"/>
</dbReference>
<keyword evidence="8 9" id="KW-0067">ATP-binding</keyword>
<evidence type="ECO:0000256" key="2">
    <source>
        <dbReference type="ARBA" id="ARBA00012513"/>
    </source>
</evidence>
<evidence type="ECO:0000256" key="11">
    <source>
        <dbReference type="SAM" id="Phobius"/>
    </source>
</evidence>
<comment type="subcellular location">
    <subcellularLocation>
        <location evidence="1">Cell membrane</location>
    </subcellularLocation>
</comment>
<evidence type="ECO:0000313" key="14">
    <source>
        <dbReference type="Proteomes" id="UP000326939"/>
    </source>
</evidence>
<dbReference type="InterPro" id="IPR008271">
    <property type="entry name" value="Ser/Thr_kinase_AS"/>
</dbReference>
<evidence type="ECO:0000256" key="5">
    <source>
        <dbReference type="ARBA" id="ARBA00022679"/>
    </source>
</evidence>
<dbReference type="Gene3D" id="3.30.200.20">
    <property type="entry name" value="Phosphorylase Kinase, domain 1"/>
    <property type="match status" value="1"/>
</dbReference>
<dbReference type="GO" id="GO:0005886">
    <property type="term" value="C:plasma membrane"/>
    <property type="evidence" value="ECO:0007669"/>
    <property type="project" value="UniProtKB-SubCell"/>
</dbReference>
<dbReference type="InterPro" id="IPR001245">
    <property type="entry name" value="Ser-Thr/Tyr_kinase_cat_dom"/>
</dbReference>
<dbReference type="FunFam" id="3.30.200.20:FF:000228">
    <property type="entry name" value="Serine/threonine-protein kinase BIK1"/>
    <property type="match status" value="1"/>
</dbReference>
<keyword evidence="4" id="KW-0723">Serine/threonine-protein kinase</keyword>
<evidence type="ECO:0000256" key="10">
    <source>
        <dbReference type="SAM" id="MobiDB-lite"/>
    </source>
</evidence>
<reference evidence="14" key="1">
    <citation type="journal article" date="2019" name="Gigascience">
        <title>De novo genome assembly of the endangered Acer yangbiense, a plant species with extremely small populations endemic to Yunnan Province, China.</title>
        <authorList>
            <person name="Yang J."/>
            <person name="Wariss H.M."/>
            <person name="Tao L."/>
            <person name="Zhang R."/>
            <person name="Yun Q."/>
            <person name="Hollingsworth P."/>
            <person name="Dao Z."/>
            <person name="Luo G."/>
            <person name="Guo H."/>
            <person name="Ma Y."/>
            <person name="Sun W."/>
        </authorList>
    </citation>
    <scope>NUCLEOTIDE SEQUENCE [LARGE SCALE GENOMIC DNA]</scope>
    <source>
        <strain evidence="14">cv. br00</strain>
    </source>
</reference>
<evidence type="ECO:0000256" key="4">
    <source>
        <dbReference type="ARBA" id="ARBA00022527"/>
    </source>
</evidence>
<evidence type="ECO:0000256" key="1">
    <source>
        <dbReference type="ARBA" id="ARBA00004236"/>
    </source>
</evidence>
<sequence>MRLNNAYKVYGTCFSTLRMSEETGLELGGDAGSSMKNKAVSSTPNIAACALPAERLICSENSERIVPLSSSPVPARKIYPVTTYRKTQPRQDSAGNSAVLAAVSAPLTSLEISATAFASSSMACNEAHYATINLYMNLQCTDAKVDNHLVKGYPSLQMFEITIMINKCLQILYYYLHCLLLLSVQGINYYLRAYVRAQVWKKVAVSFFPFSSTHPCQNIWLSPGFSSPDTKESVDMELDPQFTNILFTELNMIFQGREDIDLTFCDNFLLQVHVSCRIQRINMLVPLEKQGEIETILFPQRYSFGKHNKVIPFIGAKNRDLFFHEPCKKQEEEKDSSTNAVVDICINNSTLSPSMRPMEAGSEILIYSSEESFVGCRLQLFCTSFVVDLISSHLKSPKDQSPSGRPTEDDRKLPSNPEEVEDLRRDSAANPLIAFTFGELKLITGNFRQDHLLGGGGFGSVYKGLITKDLREGLQPLQVAVKVHDGDNSYQGHREWLAEVIFLGQLSHPNLVKLIGYCCEDEQRVLIYEYMSRGSVENNLFSRVLLPLPWSIRMKIAYGAAKGLAFLHEAEKPVIYRDFKTSNILLDQDYNAKLSDFGLAKDGPIGDKTHVSTRIMGTYGYAAPEYIMTGNFGVVLLELLTGRKSLDKSRPAREQNLTDWAIPLLKEKKKLLNIVDPRLEGDYPVKGVHKAAMLAYHCLNRNPKARPLMRDIVDSLEPLQEPEDVQNEKPVLTVIRGVADGQLKGKEGSM</sequence>
<dbReference type="EMBL" id="VDCV01000003">
    <property type="protein sequence ID" value="KAB5565232.1"/>
    <property type="molecule type" value="Genomic_DNA"/>
</dbReference>